<dbReference type="SUPFAM" id="SSF55221">
    <property type="entry name" value="Yeast killer toxins"/>
    <property type="match status" value="1"/>
</dbReference>
<dbReference type="RefSeq" id="XP_002848654.1">
    <property type="nucleotide sequence ID" value="XM_002848608.1"/>
</dbReference>
<keyword evidence="1" id="KW-0732">Signal</keyword>
<dbReference type="HOGENOM" id="CLU_133401_0_0_1"/>
<accession>C5FHM9</accession>
<dbReference type="InterPro" id="IPR011329">
    <property type="entry name" value="Killer_tox_Kp4/SMK"/>
</dbReference>
<dbReference type="Proteomes" id="UP000002035">
    <property type="component" value="Unassembled WGS sequence"/>
</dbReference>
<evidence type="ECO:0000256" key="1">
    <source>
        <dbReference type="SAM" id="SignalP"/>
    </source>
</evidence>
<dbReference type="Pfam" id="PF15474">
    <property type="entry name" value="MU117"/>
    <property type="match status" value="1"/>
</dbReference>
<dbReference type="VEuPathDB" id="FungiDB:MCYG_01588"/>
<dbReference type="Gene3D" id="3.30.430.10">
    <property type="entry name" value="Killer Toxin P4, subunit A"/>
    <property type="match status" value="1"/>
</dbReference>
<evidence type="ECO:0000313" key="3">
    <source>
        <dbReference type="Proteomes" id="UP000002035"/>
    </source>
</evidence>
<dbReference type="GO" id="GO:0005576">
    <property type="term" value="C:extracellular region"/>
    <property type="evidence" value="ECO:0007669"/>
    <property type="project" value="InterPro"/>
</dbReference>
<dbReference type="OMA" id="LMDAYND"/>
<feature type="chain" id="PRO_5002951408" evidence="1">
    <location>
        <begin position="22"/>
        <end position="159"/>
    </location>
</feature>
<keyword evidence="3" id="KW-1185">Reference proteome</keyword>
<dbReference type="EMBL" id="DS995702">
    <property type="protein sequence ID" value="EEQ28769.1"/>
    <property type="molecule type" value="Genomic_DNA"/>
</dbReference>
<dbReference type="GeneID" id="9230794"/>
<dbReference type="eggNOG" id="ENOG502S8BG">
    <property type="taxonomic scope" value="Eukaryota"/>
</dbReference>
<sequence>MPSITKLAVFIAALASNLAQAAPGQTSPNQSAPGALTIPLFNGSNVVQAGVEPSAGNQILDTYSCSGSSLCGHGLGAGDCDAAYRVIDRNHRYFTGSGATQTGVCYGKCGIFVEGGNCDLNGSEMIDGYNELRQRGCKICGNKTYNDGCRLTINYVTGC</sequence>
<dbReference type="OrthoDB" id="1896086at2759"/>
<reference evidence="3" key="1">
    <citation type="journal article" date="2012" name="MBio">
        <title>Comparative genome analysis of Trichophyton rubrum and related dermatophytes reveals candidate genes involved in infection.</title>
        <authorList>
            <person name="Martinez D.A."/>
            <person name="Oliver B.G."/>
            <person name="Graeser Y."/>
            <person name="Goldberg J.M."/>
            <person name="Li W."/>
            <person name="Martinez-Rossi N.M."/>
            <person name="Monod M."/>
            <person name="Shelest E."/>
            <person name="Barton R.C."/>
            <person name="Birch E."/>
            <person name="Brakhage A.A."/>
            <person name="Chen Z."/>
            <person name="Gurr S.J."/>
            <person name="Heiman D."/>
            <person name="Heitman J."/>
            <person name="Kosti I."/>
            <person name="Rossi A."/>
            <person name="Saif S."/>
            <person name="Samalova M."/>
            <person name="Saunders C.W."/>
            <person name="Shea T."/>
            <person name="Summerbell R.C."/>
            <person name="Xu J."/>
            <person name="Young S."/>
            <person name="Zeng Q."/>
            <person name="Birren B.W."/>
            <person name="Cuomo C.A."/>
            <person name="White T.C."/>
        </authorList>
    </citation>
    <scope>NUCLEOTIDE SEQUENCE [LARGE SCALE GENOMIC DNA]</scope>
    <source>
        <strain evidence="3">ATCC MYA-4605 / CBS 113480</strain>
    </source>
</reference>
<dbReference type="AlphaFoldDB" id="C5FHM9"/>
<evidence type="ECO:0000313" key="2">
    <source>
        <dbReference type="EMBL" id="EEQ28769.1"/>
    </source>
</evidence>
<proteinExistence type="predicted"/>
<name>C5FHM9_ARTOC</name>
<dbReference type="STRING" id="554155.C5FHM9"/>
<feature type="signal peptide" evidence="1">
    <location>
        <begin position="1"/>
        <end position="21"/>
    </location>
</feature>
<gene>
    <name evidence="2" type="ORF">MCYG_01588</name>
</gene>
<dbReference type="InterPro" id="IPR029167">
    <property type="entry name" value="Mug117"/>
</dbReference>
<protein>
    <submittedName>
        <fullName evidence="2">Uncharacterized protein</fullName>
    </submittedName>
</protein>
<organism evidence="2 3">
    <name type="scientific">Arthroderma otae (strain ATCC MYA-4605 / CBS 113480)</name>
    <name type="common">Microsporum canis</name>
    <dbReference type="NCBI Taxonomy" id="554155"/>
    <lineage>
        <taxon>Eukaryota</taxon>
        <taxon>Fungi</taxon>
        <taxon>Dikarya</taxon>
        <taxon>Ascomycota</taxon>
        <taxon>Pezizomycotina</taxon>
        <taxon>Eurotiomycetes</taxon>
        <taxon>Eurotiomycetidae</taxon>
        <taxon>Onygenales</taxon>
        <taxon>Arthrodermataceae</taxon>
        <taxon>Microsporum</taxon>
    </lineage>
</organism>